<sequence>MQGTQEGLEDHNLYTESDIFDFKKLSKSVWDGKVIILSTIFVLLLLSVFYALKSQEWWTSKATVTEPTLNSIVSFSQLVKSYQPAFNILDADSVLVSSGKELDDLIDTKYIFDRFLLSYNSTEQKRKFLSSSEIFKEMLSKNEDSEVKLDPLTIERWLGKISSETKENKISKTYIAYLEFEAYTAEESNLLLREYVDFTNRNVAEIVFNELFSIVEVKKNELQQQLSFDLNLVQRKVEKEISLSEVAYEIAKGANISRPVSNLQLNELQSIALGTDALAAKIETLKSLKDFTSFSPNLERVSSRLDILNRELPSFDNFQQLQLFTYLQSPTLPLNRSEPNRKLIVILGSIVGLLLGLCIVILRAFRTGFKENK</sequence>
<dbReference type="InterPro" id="IPR050445">
    <property type="entry name" value="Bact_polysacc_biosynth/exp"/>
</dbReference>
<dbReference type="SUPFAM" id="SSF160355">
    <property type="entry name" value="Bacterial polysaccharide co-polymerase-like"/>
    <property type="match status" value="1"/>
</dbReference>
<feature type="domain" description="Polysaccharide chain length determinant N-terminal" evidence="7">
    <location>
        <begin position="20"/>
        <end position="107"/>
    </location>
</feature>
<comment type="subcellular location">
    <subcellularLocation>
        <location evidence="1">Cell membrane</location>
        <topology evidence="1">Multi-pass membrane protein</topology>
    </subcellularLocation>
</comment>
<evidence type="ECO:0000313" key="8">
    <source>
        <dbReference type="EMBL" id="SFP17998.1"/>
    </source>
</evidence>
<dbReference type="InterPro" id="IPR003856">
    <property type="entry name" value="LPS_length_determ_N"/>
</dbReference>
<dbReference type="Gene3D" id="3.30.1890.10">
    <property type="entry name" value="FepE-like"/>
    <property type="match status" value="1"/>
</dbReference>
<proteinExistence type="predicted"/>
<organism evidence="8 9">
    <name type="scientific">Enterovibrio norvegicus DSM 15893</name>
    <dbReference type="NCBI Taxonomy" id="1121869"/>
    <lineage>
        <taxon>Bacteria</taxon>
        <taxon>Pseudomonadati</taxon>
        <taxon>Pseudomonadota</taxon>
        <taxon>Gammaproteobacteria</taxon>
        <taxon>Vibrionales</taxon>
        <taxon>Vibrionaceae</taxon>
        <taxon>Enterovibrio</taxon>
    </lineage>
</organism>
<dbReference type="Pfam" id="PF02706">
    <property type="entry name" value="Wzz"/>
    <property type="match status" value="1"/>
</dbReference>
<evidence type="ECO:0000256" key="4">
    <source>
        <dbReference type="ARBA" id="ARBA00022989"/>
    </source>
</evidence>
<dbReference type="PANTHER" id="PTHR32309:SF13">
    <property type="entry name" value="FERRIC ENTEROBACTIN TRANSPORT PROTEIN FEPE"/>
    <property type="match status" value="1"/>
</dbReference>
<evidence type="ECO:0000256" key="5">
    <source>
        <dbReference type="ARBA" id="ARBA00023136"/>
    </source>
</evidence>
<keyword evidence="2" id="KW-1003">Cell membrane</keyword>
<keyword evidence="5 6" id="KW-0472">Membrane</keyword>
<evidence type="ECO:0000256" key="2">
    <source>
        <dbReference type="ARBA" id="ARBA00022475"/>
    </source>
</evidence>
<feature type="transmembrane region" description="Helical" evidence="6">
    <location>
        <begin position="343"/>
        <end position="365"/>
    </location>
</feature>
<dbReference type="PANTHER" id="PTHR32309">
    <property type="entry name" value="TYROSINE-PROTEIN KINASE"/>
    <property type="match status" value="1"/>
</dbReference>
<reference evidence="8 9" key="1">
    <citation type="submission" date="2016-10" db="EMBL/GenBank/DDBJ databases">
        <authorList>
            <person name="de Groot N.N."/>
        </authorList>
    </citation>
    <scope>NUCLEOTIDE SEQUENCE [LARGE SCALE GENOMIC DNA]</scope>
    <source>
        <strain evidence="8 9">DSM 15893</strain>
    </source>
</reference>
<keyword evidence="4 6" id="KW-1133">Transmembrane helix</keyword>
<evidence type="ECO:0000256" key="1">
    <source>
        <dbReference type="ARBA" id="ARBA00004651"/>
    </source>
</evidence>
<evidence type="ECO:0000256" key="3">
    <source>
        <dbReference type="ARBA" id="ARBA00022692"/>
    </source>
</evidence>
<dbReference type="STRING" id="1121869.SAMN03084138_01514"/>
<dbReference type="GO" id="GO:0005886">
    <property type="term" value="C:plasma membrane"/>
    <property type="evidence" value="ECO:0007669"/>
    <property type="project" value="UniProtKB-SubCell"/>
</dbReference>
<evidence type="ECO:0000259" key="7">
    <source>
        <dbReference type="Pfam" id="PF02706"/>
    </source>
</evidence>
<dbReference type="GO" id="GO:0004713">
    <property type="term" value="F:protein tyrosine kinase activity"/>
    <property type="evidence" value="ECO:0007669"/>
    <property type="project" value="TreeGrafter"/>
</dbReference>
<name>A0A1I5N828_9GAMM</name>
<dbReference type="EMBL" id="FOWR01000009">
    <property type="protein sequence ID" value="SFP17998.1"/>
    <property type="molecule type" value="Genomic_DNA"/>
</dbReference>
<feature type="transmembrane region" description="Helical" evidence="6">
    <location>
        <begin position="34"/>
        <end position="52"/>
    </location>
</feature>
<dbReference type="Proteomes" id="UP000182692">
    <property type="component" value="Unassembled WGS sequence"/>
</dbReference>
<keyword evidence="3 6" id="KW-0812">Transmembrane</keyword>
<evidence type="ECO:0000256" key="6">
    <source>
        <dbReference type="SAM" id="Phobius"/>
    </source>
</evidence>
<gene>
    <name evidence="8" type="ORF">SAMN03084138_01514</name>
</gene>
<dbReference type="AlphaFoldDB" id="A0A1I5N828"/>
<protein>
    <submittedName>
        <fullName evidence="8">LPS O-antigen chain length determinant protein, WzzB/FepE family</fullName>
    </submittedName>
</protein>
<accession>A0A1I5N828</accession>
<evidence type="ECO:0000313" key="9">
    <source>
        <dbReference type="Proteomes" id="UP000182692"/>
    </source>
</evidence>